<evidence type="ECO:0000256" key="7">
    <source>
        <dbReference type="SAM" id="Phobius"/>
    </source>
</evidence>
<keyword evidence="10" id="KW-1185">Reference proteome</keyword>
<keyword evidence="2" id="KW-1003">Cell membrane</keyword>
<name>A0A1R1LAX9_9MICC</name>
<keyword evidence="3 7" id="KW-0812">Transmembrane</keyword>
<evidence type="ECO:0000256" key="5">
    <source>
        <dbReference type="ARBA" id="ARBA00023136"/>
    </source>
</evidence>
<evidence type="ECO:0000256" key="2">
    <source>
        <dbReference type="ARBA" id="ARBA00022475"/>
    </source>
</evidence>
<dbReference type="Pfam" id="PF06271">
    <property type="entry name" value="RDD"/>
    <property type="match status" value="1"/>
</dbReference>
<reference evidence="9 10" key="1">
    <citation type="submission" date="2016-12" db="EMBL/GenBank/DDBJ databases">
        <title>Draft genome of Tersicoccus phoenicis 1P05MA.</title>
        <authorList>
            <person name="Nakajima Y."/>
            <person name="Yoshizawa S."/>
            <person name="Nakamura K."/>
            <person name="Ogura Y."/>
            <person name="Hayashi T."/>
            <person name="Kogure K."/>
        </authorList>
    </citation>
    <scope>NUCLEOTIDE SEQUENCE [LARGE SCALE GENOMIC DNA]</scope>
    <source>
        <strain evidence="9 10">1p05MA</strain>
    </source>
</reference>
<feature type="domain" description="RDD" evidence="8">
    <location>
        <begin position="68"/>
        <end position="212"/>
    </location>
</feature>
<feature type="transmembrane region" description="Helical" evidence="7">
    <location>
        <begin position="132"/>
        <end position="158"/>
    </location>
</feature>
<evidence type="ECO:0000256" key="3">
    <source>
        <dbReference type="ARBA" id="ARBA00022692"/>
    </source>
</evidence>
<dbReference type="RefSeq" id="WP_076703786.1">
    <property type="nucleotide sequence ID" value="NZ_MRDE01000050.1"/>
</dbReference>
<dbReference type="Proteomes" id="UP000187085">
    <property type="component" value="Unassembled WGS sequence"/>
</dbReference>
<proteinExistence type="predicted"/>
<comment type="subcellular location">
    <subcellularLocation>
        <location evidence="1">Cell membrane</location>
        <topology evidence="1">Multi-pass membrane protein</topology>
    </subcellularLocation>
</comment>
<feature type="transmembrane region" description="Helical" evidence="7">
    <location>
        <begin position="193"/>
        <end position="212"/>
    </location>
</feature>
<dbReference type="PANTHER" id="PTHR36115">
    <property type="entry name" value="PROLINE-RICH ANTIGEN HOMOLOG-RELATED"/>
    <property type="match status" value="1"/>
</dbReference>
<dbReference type="InterPro" id="IPR051791">
    <property type="entry name" value="Pra-immunoreactive"/>
</dbReference>
<keyword evidence="5 7" id="KW-0472">Membrane</keyword>
<accession>A0A1R1LAX9</accession>
<evidence type="ECO:0000256" key="1">
    <source>
        <dbReference type="ARBA" id="ARBA00004651"/>
    </source>
</evidence>
<dbReference type="PANTHER" id="PTHR36115:SF4">
    <property type="entry name" value="MEMBRANE PROTEIN"/>
    <property type="match status" value="1"/>
</dbReference>
<gene>
    <name evidence="9" type="ORF">BKD30_07770</name>
</gene>
<evidence type="ECO:0000256" key="6">
    <source>
        <dbReference type="SAM" id="MobiDB-lite"/>
    </source>
</evidence>
<protein>
    <recommendedName>
        <fullName evidence="8">RDD domain-containing protein</fullName>
    </recommendedName>
</protein>
<dbReference type="AlphaFoldDB" id="A0A1R1LAX9"/>
<feature type="compositionally biased region" description="Low complexity" evidence="6">
    <location>
        <begin position="50"/>
        <end position="60"/>
    </location>
</feature>
<feature type="region of interest" description="Disordered" evidence="6">
    <location>
        <begin position="1"/>
        <end position="65"/>
    </location>
</feature>
<sequence>MSTPTTGNGNDPWRRSTESQGPGQPGGYPPQPGPYGYPPQPGPGYGYPQGGYRPRNPYPGVEGAEPTSAGRQILAALVDNLIIGVVFSVLGLLAFTPLFATLGSLPSSAYTPSYDQYGAPTTRLSPDQAGALAGSIAASLAIMAVLFLIVGIVLWWWLATRGKSIGNAVFGLRLVGQETGRPLGWGPTFLRGLLMWGANALTGGIMGLLFWLSPLFDSTSGWYQSWQEKLFKGVVIDHKQGRDTFGPGQNHR</sequence>
<dbReference type="GO" id="GO:0005886">
    <property type="term" value="C:plasma membrane"/>
    <property type="evidence" value="ECO:0007669"/>
    <property type="project" value="UniProtKB-SubCell"/>
</dbReference>
<dbReference type="OrthoDB" id="4965046at2"/>
<evidence type="ECO:0000259" key="8">
    <source>
        <dbReference type="Pfam" id="PF06271"/>
    </source>
</evidence>
<dbReference type="InterPro" id="IPR010432">
    <property type="entry name" value="RDD"/>
</dbReference>
<organism evidence="9 10">
    <name type="scientific">Tersicoccus phoenicis</name>
    <dbReference type="NCBI Taxonomy" id="554083"/>
    <lineage>
        <taxon>Bacteria</taxon>
        <taxon>Bacillati</taxon>
        <taxon>Actinomycetota</taxon>
        <taxon>Actinomycetes</taxon>
        <taxon>Micrococcales</taxon>
        <taxon>Micrococcaceae</taxon>
        <taxon>Tersicoccus</taxon>
    </lineage>
</organism>
<dbReference type="EMBL" id="MRDE01000050">
    <property type="protein sequence ID" value="OMH24667.1"/>
    <property type="molecule type" value="Genomic_DNA"/>
</dbReference>
<evidence type="ECO:0000313" key="10">
    <source>
        <dbReference type="Proteomes" id="UP000187085"/>
    </source>
</evidence>
<dbReference type="STRING" id="554083.BKD30_07770"/>
<comment type="caution">
    <text evidence="9">The sequence shown here is derived from an EMBL/GenBank/DDBJ whole genome shotgun (WGS) entry which is preliminary data.</text>
</comment>
<evidence type="ECO:0000313" key="9">
    <source>
        <dbReference type="EMBL" id="OMH24667.1"/>
    </source>
</evidence>
<feature type="transmembrane region" description="Helical" evidence="7">
    <location>
        <begin position="81"/>
        <end position="100"/>
    </location>
</feature>
<evidence type="ECO:0000256" key="4">
    <source>
        <dbReference type="ARBA" id="ARBA00022989"/>
    </source>
</evidence>
<keyword evidence="4 7" id="KW-1133">Transmembrane helix</keyword>
<feature type="compositionally biased region" description="Pro residues" evidence="6">
    <location>
        <begin position="27"/>
        <end position="42"/>
    </location>
</feature>